<keyword evidence="1" id="KW-1133">Transmembrane helix</keyword>
<evidence type="ECO:0000313" key="3">
    <source>
        <dbReference type="Proteomes" id="UP000005801"/>
    </source>
</evidence>
<feature type="transmembrane region" description="Helical" evidence="1">
    <location>
        <begin position="165"/>
        <end position="182"/>
    </location>
</feature>
<comment type="caution">
    <text evidence="2">The sequence shown here is derived from an EMBL/GenBank/DDBJ whole genome shotgun (WGS) entry which is preliminary data.</text>
</comment>
<keyword evidence="1" id="KW-0812">Transmembrane</keyword>
<gene>
    <name evidence="2" type="ORF">PPSIR1_27053</name>
</gene>
<evidence type="ECO:0000256" key="1">
    <source>
        <dbReference type="SAM" id="Phobius"/>
    </source>
</evidence>
<feature type="transmembrane region" description="Helical" evidence="1">
    <location>
        <begin position="244"/>
        <end position="265"/>
    </location>
</feature>
<organism evidence="2 3">
    <name type="scientific">Plesiocystis pacifica SIR-1</name>
    <dbReference type="NCBI Taxonomy" id="391625"/>
    <lineage>
        <taxon>Bacteria</taxon>
        <taxon>Pseudomonadati</taxon>
        <taxon>Myxococcota</taxon>
        <taxon>Polyangia</taxon>
        <taxon>Nannocystales</taxon>
        <taxon>Nannocystaceae</taxon>
        <taxon>Plesiocystis</taxon>
    </lineage>
</organism>
<name>A6GIT9_9BACT</name>
<dbReference type="EMBL" id="ABCS01000143">
    <property type="protein sequence ID" value="EDM74205.1"/>
    <property type="molecule type" value="Genomic_DNA"/>
</dbReference>
<dbReference type="Proteomes" id="UP000005801">
    <property type="component" value="Unassembled WGS sequence"/>
</dbReference>
<feature type="transmembrane region" description="Helical" evidence="1">
    <location>
        <begin position="97"/>
        <end position="115"/>
    </location>
</feature>
<proteinExistence type="predicted"/>
<feature type="transmembrane region" description="Helical" evidence="1">
    <location>
        <begin position="66"/>
        <end position="85"/>
    </location>
</feature>
<feature type="transmembrane region" description="Helical" evidence="1">
    <location>
        <begin position="202"/>
        <end position="223"/>
    </location>
</feature>
<feature type="transmembrane region" description="Helical" evidence="1">
    <location>
        <begin position="135"/>
        <end position="153"/>
    </location>
</feature>
<sequence length="292" mass="32271">MADDDADPTPQPRPRTEAWIGLVFVVLSSLFLIEIWHYLRTGEWVVHGGAGAFARWPMPAWLNLELGLHALGMLAWVGVVIHQLLTRGAGHHRRIGQIGLVGVFLALAASLRPTIASDIPVLHGAFGASLMDWTLGITVVGIVAETAIAIYKVRRGNVEGHRKHVMTAVLFTAGPGLYRVNVEWLTWALDLRGAEASIWQTTWVHEISLAATLLAFLLLMFTPRLGGHLDSLRRPETHDAFERIYARVMLGVVVSLIVLFSVWVVDLIRLWPGESPLIERGDTWGAWARAAD</sequence>
<accession>A6GIT9</accession>
<feature type="transmembrane region" description="Helical" evidence="1">
    <location>
        <begin position="18"/>
        <end position="39"/>
    </location>
</feature>
<protein>
    <submittedName>
        <fullName evidence="2">Uncharacterized protein</fullName>
    </submittedName>
</protein>
<dbReference type="RefSeq" id="WP_006976625.1">
    <property type="nucleotide sequence ID" value="NZ_ABCS01000143.1"/>
</dbReference>
<evidence type="ECO:0000313" key="2">
    <source>
        <dbReference type="EMBL" id="EDM74205.1"/>
    </source>
</evidence>
<keyword evidence="3" id="KW-1185">Reference proteome</keyword>
<dbReference type="AlphaFoldDB" id="A6GIT9"/>
<reference evidence="2 3" key="1">
    <citation type="submission" date="2007-06" db="EMBL/GenBank/DDBJ databases">
        <authorList>
            <person name="Shimkets L."/>
            <person name="Ferriera S."/>
            <person name="Johnson J."/>
            <person name="Kravitz S."/>
            <person name="Beeson K."/>
            <person name="Sutton G."/>
            <person name="Rogers Y.-H."/>
            <person name="Friedman R."/>
            <person name="Frazier M."/>
            <person name="Venter J.C."/>
        </authorList>
    </citation>
    <scope>NUCLEOTIDE SEQUENCE [LARGE SCALE GENOMIC DNA]</scope>
    <source>
        <strain evidence="2 3">SIR-1</strain>
    </source>
</reference>
<keyword evidence="1" id="KW-0472">Membrane</keyword>